<keyword evidence="5" id="KW-0862">Zinc</keyword>
<dbReference type="SMART" id="SM00849">
    <property type="entry name" value="Lactamase_B"/>
    <property type="match status" value="1"/>
</dbReference>
<evidence type="ECO:0000256" key="5">
    <source>
        <dbReference type="ARBA" id="ARBA00022833"/>
    </source>
</evidence>
<feature type="domain" description="Metallo-beta-lactamase" evidence="6">
    <location>
        <begin position="30"/>
        <end position="217"/>
    </location>
</feature>
<comment type="similarity">
    <text evidence="2">Belongs to the metallo-beta-lactamase superfamily.</text>
</comment>
<dbReference type="EMBL" id="JAHKKG010000001">
    <property type="protein sequence ID" value="MBU2662087.1"/>
    <property type="molecule type" value="Genomic_DNA"/>
</dbReference>
<evidence type="ECO:0000256" key="2">
    <source>
        <dbReference type="ARBA" id="ARBA00007749"/>
    </source>
</evidence>
<name>A0ABS5YFH5_9ACTN</name>
<evidence type="ECO:0000256" key="3">
    <source>
        <dbReference type="ARBA" id="ARBA00022723"/>
    </source>
</evidence>
<comment type="cofactor">
    <cofactor evidence="1">
        <name>Zn(2+)</name>
        <dbReference type="ChEBI" id="CHEBI:29105"/>
    </cofactor>
</comment>
<keyword evidence="8" id="KW-1185">Reference proteome</keyword>
<dbReference type="Gene3D" id="3.60.15.10">
    <property type="entry name" value="Ribonuclease Z/Hydroxyacylglutathione hydrolase-like"/>
    <property type="match status" value="1"/>
</dbReference>
<gene>
    <name evidence="7" type="ORF">KOI35_01070</name>
</gene>
<comment type="caution">
    <text evidence="7">The sequence shown here is derived from an EMBL/GenBank/DDBJ whole genome shotgun (WGS) entry which is preliminary data.</text>
</comment>
<keyword evidence="4" id="KW-0378">Hydrolase</keyword>
<dbReference type="SUPFAM" id="SSF56281">
    <property type="entry name" value="Metallo-hydrolase/oxidoreductase"/>
    <property type="match status" value="1"/>
</dbReference>
<evidence type="ECO:0000313" key="7">
    <source>
        <dbReference type="EMBL" id="MBU2662087.1"/>
    </source>
</evidence>
<keyword evidence="3" id="KW-0479">Metal-binding</keyword>
<evidence type="ECO:0000259" key="6">
    <source>
        <dbReference type="SMART" id="SM00849"/>
    </source>
</evidence>
<evidence type="ECO:0000256" key="1">
    <source>
        <dbReference type="ARBA" id="ARBA00001947"/>
    </source>
</evidence>
<dbReference type="InterPro" id="IPR001279">
    <property type="entry name" value="Metallo-B-lactamas"/>
</dbReference>
<accession>A0ABS5YFH5</accession>
<dbReference type="InterPro" id="IPR051013">
    <property type="entry name" value="MBL_superfamily_lactonases"/>
</dbReference>
<sequence>MNDITVRRVAYGHFIRPAEETGTGTPRAEPTFGYLIDHPRDGLLLLDTGMGGNPEIDAWYKPTRIPLPAALKSAGANLTDIRMVANCHLHFDHCGGNPQLPGRPVFAQRAELALARAPESHTLPELVDHPGATIEPVDGEAEIMPGVRLLPTPGHTEGHQSVVITRRDGTLIVAGQSHDNASQFTTDALNHQTGVAAPPAWLPRLLALDPRQILFAHDNAVWTP</sequence>
<dbReference type="PANTHER" id="PTHR42978:SF2">
    <property type="entry name" value="102 KBASES UNSTABLE REGION: FROM 1 TO 119443"/>
    <property type="match status" value="1"/>
</dbReference>
<dbReference type="Pfam" id="PF00753">
    <property type="entry name" value="Lactamase_B"/>
    <property type="match status" value="1"/>
</dbReference>
<dbReference type="Proteomes" id="UP001519654">
    <property type="component" value="Unassembled WGS sequence"/>
</dbReference>
<dbReference type="InterPro" id="IPR036866">
    <property type="entry name" value="RibonucZ/Hydroxyglut_hydro"/>
</dbReference>
<dbReference type="RefSeq" id="WP_215784078.1">
    <property type="nucleotide sequence ID" value="NZ_JAHKKG010000001.1"/>
</dbReference>
<reference evidence="7 8" key="1">
    <citation type="submission" date="2021-06" db="EMBL/GenBank/DDBJ databases">
        <title>Actinoplanes lichenicola sp. nov., and Actinoplanes ovalisporus sp. nov., isolated from lichen in Thailand.</title>
        <authorList>
            <person name="Saeng-In P."/>
            <person name="Kanchanasin P."/>
            <person name="Yuki M."/>
            <person name="Kudo T."/>
            <person name="Ohkuma M."/>
            <person name="Phongsopitanun W."/>
            <person name="Tanasupawat S."/>
        </authorList>
    </citation>
    <scope>NUCLEOTIDE SEQUENCE [LARGE SCALE GENOMIC DNA]</scope>
    <source>
        <strain evidence="7 8">NBRC 110975</strain>
    </source>
</reference>
<evidence type="ECO:0000313" key="8">
    <source>
        <dbReference type="Proteomes" id="UP001519654"/>
    </source>
</evidence>
<proteinExistence type="inferred from homology"/>
<evidence type="ECO:0000256" key="4">
    <source>
        <dbReference type="ARBA" id="ARBA00022801"/>
    </source>
</evidence>
<protein>
    <submittedName>
        <fullName evidence="7">MBL fold metallo-hydrolase</fullName>
    </submittedName>
</protein>
<organism evidence="7 8">
    <name type="scientific">Paractinoplanes bogorensis</name>
    <dbReference type="NCBI Taxonomy" id="1610840"/>
    <lineage>
        <taxon>Bacteria</taxon>
        <taxon>Bacillati</taxon>
        <taxon>Actinomycetota</taxon>
        <taxon>Actinomycetes</taxon>
        <taxon>Micromonosporales</taxon>
        <taxon>Micromonosporaceae</taxon>
        <taxon>Paractinoplanes</taxon>
    </lineage>
</organism>
<dbReference type="PANTHER" id="PTHR42978">
    <property type="entry name" value="QUORUM-QUENCHING LACTONASE YTNP-RELATED-RELATED"/>
    <property type="match status" value="1"/>
</dbReference>